<dbReference type="PANTHER" id="PTHR24031">
    <property type="entry name" value="RNA HELICASE"/>
    <property type="match status" value="1"/>
</dbReference>
<feature type="signal peptide" evidence="6">
    <location>
        <begin position="1"/>
        <end position="18"/>
    </location>
</feature>
<keyword evidence="1 4" id="KW-0547">Nucleotide-binding</keyword>
<proteinExistence type="inferred from homology"/>
<feature type="region of interest" description="Disordered" evidence="5">
    <location>
        <begin position="466"/>
        <end position="520"/>
    </location>
</feature>
<dbReference type="GO" id="GO:0016787">
    <property type="term" value="F:hydrolase activity"/>
    <property type="evidence" value="ECO:0007669"/>
    <property type="project" value="UniProtKB-KW"/>
</dbReference>
<dbReference type="InterPro" id="IPR027417">
    <property type="entry name" value="P-loop_NTPase"/>
</dbReference>
<dbReference type="SMART" id="SM00487">
    <property type="entry name" value="DEXDc"/>
    <property type="match status" value="1"/>
</dbReference>
<keyword evidence="4" id="KW-0347">Helicase</keyword>
<dbReference type="SUPFAM" id="SSF52540">
    <property type="entry name" value="P-loop containing nucleoside triphosphate hydrolases"/>
    <property type="match status" value="2"/>
</dbReference>
<dbReference type="Pfam" id="PF00270">
    <property type="entry name" value="DEAD"/>
    <property type="match status" value="1"/>
</dbReference>
<dbReference type="InParanoid" id="A0A0D2WJH5"/>
<feature type="region of interest" description="Disordered" evidence="5">
    <location>
        <begin position="52"/>
        <end position="79"/>
    </location>
</feature>
<dbReference type="EMBL" id="KE346361">
    <property type="protein sequence ID" value="KJE90200.1"/>
    <property type="molecule type" value="Genomic_DNA"/>
</dbReference>
<dbReference type="GO" id="GO:0005524">
    <property type="term" value="F:ATP binding"/>
    <property type="evidence" value="ECO:0007669"/>
    <property type="project" value="UniProtKB-UniRule"/>
</dbReference>
<dbReference type="Proteomes" id="UP000008743">
    <property type="component" value="Unassembled WGS sequence"/>
</dbReference>
<keyword evidence="2 4" id="KW-0378">Hydrolase</keyword>
<feature type="compositionally biased region" description="Polar residues" evidence="5">
    <location>
        <begin position="869"/>
        <end position="880"/>
    </location>
</feature>
<feature type="compositionally biased region" description="Low complexity" evidence="5">
    <location>
        <begin position="106"/>
        <end position="115"/>
    </location>
</feature>
<keyword evidence="9" id="KW-1185">Reference proteome</keyword>
<feature type="region of interest" description="Disordered" evidence="5">
    <location>
        <begin position="106"/>
        <end position="205"/>
    </location>
</feature>
<evidence type="ECO:0000256" key="3">
    <source>
        <dbReference type="ARBA" id="ARBA00022840"/>
    </source>
</evidence>
<protein>
    <recommendedName>
        <fullName evidence="4">ATP-dependent RNA helicase</fullName>
        <ecNumber evidence="4">3.6.4.13</ecNumber>
    </recommendedName>
</protein>
<feature type="chain" id="PRO_5002269969" description="ATP-dependent RNA helicase" evidence="6">
    <location>
        <begin position="19"/>
        <end position="906"/>
    </location>
</feature>
<evidence type="ECO:0000313" key="9">
    <source>
        <dbReference type="Proteomes" id="UP000008743"/>
    </source>
</evidence>
<feature type="region of interest" description="Disordered" evidence="5">
    <location>
        <begin position="294"/>
        <end position="332"/>
    </location>
</feature>
<dbReference type="InterPro" id="IPR011545">
    <property type="entry name" value="DEAD/DEAH_box_helicase_dom"/>
</dbReference>
<sequence length="906" mass="97286">MLSAAGRLALTTAAAAAAASVPTATMQTAAWRPRQTALLSLPLRHVATGGIAHARQTRATAQQRKRLGPDATVASTSAEDDAAAADIGEGAFDAAELKHLAKTATARAASSRARSQPLSESQATKDKADQRELTLEELDREDASALEQFTLPRGARERSVAAPKSTQPAGTAASPDAQSAESASLEDVSSSPESKPRPKSDLYDNAPEVLVRNRMRVTSFASLGLHAGLTTHLAQRKREPFVTPTPVQRAIPPLILRAAKHGGRGIIAINTPSGSGKTLAYLLPLLSQLAWSMTEPQQQQQQQQQRPSKQPKRNTVSFKATPGTSKPLPPRDAPHILIVTPNAELATQLETVVQDLLPPALHALPLKSVVHTVSVGGAAEDAFEALQRARPMICIVPAARLAHILPGYSMSEVGHSMRHSAKESWLNIQRRMKDIGAGLYNPWHASVVVIEEATTQLSPIELLQPQAKRQERVDKARSLRVNKSGQPETSEPARNHEDQAAENASRKSRRGNEPLDPMHSSPAQIFMHKLAERVQRSNTRARELRMAGRYRDGLRLQRSPLLLLPCSSFPAELANVLPHFKAELGSLMLLRLTRDMAYLNGKPIFSFKVSQLTEAARVAAEFAASNPSDMDAQTRAKQARLDAKTASVAAREAPSAVVDADSEDARIAPFPLARSISHAYLVAASADAKYQAIADMCLHKFFDSALLVCHPDAPTLRISEAFNNVFHVPTVSASGRLGVTPELRRQLMEQIEGGQVSLVVEKVDALRGIAFPPQLRAAIITTPLAGDAYRTVCGRMTHTNQAAAVLTVLVRDEVPQFLHTLSSLGIVPERMPLPPPFKSASSKVASDEAATPSTETAAQSPSHAAATPSAETESKSSSQEAGKAKSNIEASVASARGRRLSRRVNV</sequence>
<comment type="domain">
    <text evidence="4">The Q motif is unique to and characteristic of the DEAD box family of RNA helicases and controls ATP binding and hydrolysis.</text>
</comment>
<evidence type="ECO:0000313" key="8">
    <source>
        <dbReference type="EMBL" id="KJE90200.1"/>
    </source>
</evidence>
<dbReference type="InterPro" id="IPR014001">
    <property type="entry name" value="Helicase_ATP-bd"/>
</dbReference>
<feature type="domain" description="Helicase ATP-binding" evidence="7">
    <location>
        <begin position="240"/>
        <end position="473"/>
    </location>
</feature>
<dbReference type="GO" id="GO:0003724">
    <property type="term" value="F:RNA helicase activity"/>
    <property type="evidence" value="ECO:0007669"/>
    <property type="project" value="UniProtKB-EC"/>
</dbReference>
<comment type="function">
    <text evidence="4">RNA helicase.</text>
</comment>
<dbReference type="AlphaFoldDB" id="A0A0D2WJH5"/>
<feature type="compositionally biased region" description="Basic and acidic residues" evidence="5">
    <location>
        <begin position="123"/>
        <end position="134"/>
    </location>
</feature>
<name>A0A0D2WJH5_CAPO3</name>
<feature type="compositionally biased region" description="Polar residues" evidence="5">
    <location>
        <begin position="313"/>
        <end position="324"/>
    </location>
</feature>
<dbReference type="GO" id="GO:0003723">
    <property type="term" value="F:RNA binding"/>
    <property type="evidence" value="ECO:0007669"/>
    <property type="project" value="UniProtKB-UniRule"/>
</dbReference>
<evidence type="ECO:0000256" key="1">
    <source>
        <dbReference type="ARBA" id="ARBA00022741"/>
    </source>
</evidence>
<evidence type="ECO:0000259" key="7">
    <source>
        <dbReference type="SMART" id="SM00487"/>
    </source>
</evidence>
<evidence type="ECO:0000256" key="4">
    <source>
        <dbReference type="RuleBase" id="RU365068"/>
    </source>
</evidence>
<feature type="region of interest" description="Disordered" evidence="5">
    <location>
        <begin position="837"/>
        <end position="906"/>
    </location>
</feature>
<keyword evidence="3 4" id="KW-0067">ATP-binding</keyword>
<accession>A0A0D2WJH5</accession>
<dbReference type="Gene3D" id="3.40.50.300">
    <property type="entry name" value="P-loop containing nucleotide triphosphate hydrolases"/>
    <property type="match status" value="1"/>
</dbReference>
<gene>
    <name evidence="8" type="ORF">CAOG_001542</name>
</gene>
<dbReference type="EC" id="3.6.4.13" evidence="4"/>
<feature type="compositionally biased region" description="Basic residues" evidence="5">
    <location>
        <begin position="896"/>
        <end position="906"/>
    </location>
</feature>
<evidence type="ECO:0000256" key="6">
    <source>
        <dbReference type="SAM" id="SignalP"/>
    </source>
</evidence>
<feature type="compositionally biased region" description="Polar residues" evidence="5">
    <location>
        <begin position="851"/>
        <end position="862"/>
    </location>
</feature>
<reference evidence="9" key="1">
    <citation type="submission" date="2011-02" db="EMBL/GenBank/DDBJ databases">
        <title>The Genome Sequence of Capsaspora owczarzaki ATCC 30864.</title>
        <authorList>
            <person name="Russ C."/>
            <person name="Cuomo C."/>
            <person name="Burger G."/>
            <person name="Gray M.W."/>
            <person name="Holland P.W.H."/>
            <person name="King N."/>
            <person name="Lang F.B.F."/>
            <person name="Roger A.J."/>
            <person name="Ruiz-Trillo I."/>
            <person name="Young S.K."/>
            <person name="Zeng Q."/>
            <person name="Gargeya S."/>
            <person name="Alvarado L."/>
            <person name="Berlin A."/>
            <person name="Chapman S.B."/>
            <person name="Chen Z."/>
            <person name="Freedman E."/>
            <person name="Gellesch M."/>
            <person name="Goldberg J."/>
            <person name="Griggs A."/>
            <person name="Gujja S."/>
            <person name="Heilman E."/>
            <person name="Heiman D."/>
            <person name="Howarth C."/>
            <person name="Mehta T."/>
            <person name="Neiman D."/>
            <person name="Pearson M."/>
            <person name="Roberts A."/>
            <person name="Saif S."/>
            <person name="Shea T."/>
            <person name="Shenoy N."/>
            <person name="Sisk P."/>
            <person name="Stolte C."/>
            <person name="Sykes S."/>
            <person name="White J."/>
            <person name="Yandava C."/>
            <person name="Haas B."/>
            <person name="Nusbaum C."/>
            <person name="Birren B."/>
        </authorList>
    </citation>
    <scope>NUCLEOTIDE SEQUENCE</scope>
    <source>
        <strain evidence="9">ATCC 30864</strain>
    </source>
</reference>
<dbReference type="RefSeq" id="XP_004364410.2">
    <property type="nucleotide sequence ID" value="XM_004364353.2"/>
</dbReference>
<dbReference type="STRING" id="595528.A0A0D2WJH5"/>
<evidence type="ECO:0000256" key="5">
    <source>
        <dbReference type="SAM" id="MobiDB-lite"/>
    </source>
</evidence>
<feature type="compositionally biased region" description="Basic and acidic residues" evidence="5">
    <location>
        <begin position="468"/>
        <end position="477"/>
    </location>
</feature>
<keyword evidence="6" id="KW-0732">Signal</keyword>
<evidence type="ECO:0000256" key="2">
    <source>
        <dbReference type="ARBA" id="ARBA00022801"/>
    </source>
</evidence>
<organism evidence="8 9">
    <name type="scientific">Capsaspora owczarzaki (strain ATCC 30864)</name>
    <dbReference type="NCBI Taxonomy" id="595528"/>
    <lineage>
        <taxon>Eukaryota</taxon>
        <taxon>Filasterea</taxon>
        <taxon>Capsaspora</taxon>
    </lineage>
</organism>
<keyword evidence="4" id="KW-0694">RNA-binding</keyword>
<comment type="catalytic activity">
    <reaction evidence="4">
        <text>ATP + H2O = ADP + phosphate + H(+)</text>
        <dbReference type="Rhea" id="RHEA:13065"/>
        <dbReference type="ChEBI" id="CHEBI:15377"/>
        <dbReference type="ChEBI" id="CHEBI:15378"/>
        <dbReference type="ChEBI" id="CHEBI:30616"/>
        <dbReference type="ChEBI" id="CHEBI:43474"/>
        <dbReference type="ChEBI" id="CHEBI:456216"/>
        <dbReference type="EC" id="3.6.4.13"/>
    </reaction>
</comment>
<comment type="similarity">
    <text evidence="4">Belongs to the DEAD box helicase family.</text>
</comment>